<dbReference type="Pfam" id="PF08118">
    <property type="entry name" value="MDM31_MDM32"/>
    <property type="match status" value="1"/>
</dbReference>
<dbReference type="PANTHER" id="PTHR31068:SF0">
    <property type="entry name" value="MITOCHONDRIAL DISTRIBUTION AND MORPHOLOGY PROTEIN 31"/>
    <property type="match status" value="1"/>
</dbReference>
<keyword evidence="12" id="KW-1185">Reference proteome</keyword>
<gene>
    <name evidence="11" type="primary">MDM32</name>
    <name evidence="11" type="ORF">Cantr_01662</name>
</gene>
<evidence type="ECO:0000256" key="9">
    <source>
        <dbReference type="ARBA" id="ARBA00025191"/>
    </source>
</evidence>
<keyword evidence="4" id="KW-0999">Mitochondrion inner membrane</keyword>
<evidence type="ECO:0000313" key="11">
    <source>
        <dbReference type="EMBL" id="RCK65937.1"/>
    </source>
</evidence>
<accession>A0A367YJK3</accession>
<evidence type="ECO:0000256" key="3">
    <source>
        <dbReference type="ARBA" id="ARBA00022692"/>
    </source>
</evidence>
<dbReference type="GO" id="GO:0007005">
    <property type="term" value="P:mitochondrion organization"/>
    <property type="evidence" value="ECO:0007669"/>
    <property type="project" value="InterPro"/>
</dbReference>
<dbReference type="InterPro" id="IPR012571">
    <property type="entry name" value="Mdm31/Mdm32"/>
</dbReference>
<evidence type="ECO:0000256" key="1">
    <source>
        <dbReference type="ARBA" id="ARBA00004273"/>
    </source>
</evidence>
<feature type="transmembrane region" description="Helical" evidence="10">
    <location>
        <begin position="129"/>
        <end position="156"/>
    </location>
</feature>
<evidence type="ECO:0000256" key="4">
    <source>
        <dbReference type="ARBA" id="ARBA00022792"/>
    </source>
</evidence>
<dbReference type="STRING" id="5486.A0A367YJK3"/>
<keyword evidence="3 10" id="KW-0812">Transmembrane</keyword>
<comment type="subcellular location">
    <subcellularLocation>
        <location evidence="1">Mitochondrion inner membrane</location>
    </subcellularLocation>
</comment>
<keyword evidence="8 10" id="KW-0472">Membrane</keyword>
<evidence type="ECO:0000256" key="5">
    <source>
        <dbReference type="ARBA" id="ARBA00022946"/>
    </source>
</evidence>
<dbReference type="PANTHER" id="PTHR31068">
    <property type="entry name" value="MITOCHONDRIAL DISTRIBUTION AND MORPHOLOGY PROTEIN 31"/>
    <property type="match status" value="1"/>
</dbReference>
<dbReference type="AlphaFoldDB" id="A0A367YJK3"/>
<keyword evidence="5" id="KW-0809">Transit peptide</keyword>
<evidence type="ECO:0000256" key="8">
    <source>
        <dbReference type="ARBA" id="ARBA00023136"/>
    </source>
</evidence>
<comment type="similarity">
    <text evidence="2">Belongs to the MDM31/MDM32 family.</text>
</comment>
<dbReference type="GO" id="GO:0000001">
    <property type="term" value="P:mitochondrion inheritance"/>
    <property type="evidence" value="ECO:0007669"/>
    <property type="project" value="InterPro"/>
</dbReference>
<evidence type="ECO:0000256" key="6">
    <source>
        <dbReference type="ARBA" id="ARBA00022989"/>
    </source>
</evidence>
<dbReference type="GO" id="GO:0005743">
    <property type="term" value="C:mitochondrial inner membrane"/>
    <property type="evidence" value="ECO:0007669"/>
    <property type="project" value="UniProtKB-SubCell"/>
</dbReference>
<comment type="caution">
    <text evidence="11">The sequence shown here is derived from an EMBL/GenBank/DDBJ whole genome shotgun (WGS) entry which is preliminary data.</text>
</comment>
<proteinExistence type="inferred from homology"/>
<evidence type="ECO:0000256" key="2">
    <source>
        <dbReference type="ARBA" id="ARBA00005687"/>
    </source>
</evidence>
<organism evidence="11 12">
    <name type="scientific">Candida viswanathii</name>
    <dbReference type="NCBI Taxonomy" id="5486"/>
    <lineage>
        <taxon>Eukaryota</taxon>
        <taxon>Fungi</taxon>
        <taxon>Dikarya</taxon>
        <taxon>Ascomycota</taxon>
        <taxon>Saccharomycotina</taxon>
        <taxon>Pichiomycetes</taxon>
        <taxon>Debaryomycetaceae</taxon>
        <taxon>Candida/Lodderomyces clade</taxon>
        <taxon>Candida</taxon>
    </lineage>
</organism>
<evidence type="ECO:0000256" key="7">
    <source>
        <dbReference type="ARBA" id="ARBA00023128"/>
    </source>
</evidence>
<keyword evidence="6 10" id="KW-1133">Transmembrane helix</keyword>
<feature type="transmembrane region" description="Helical" evidence="10">
    <location>
        <begin position="185"/>
        <end position="204"/>
    </location>
</feature>
<keyword evidence="7" id="KW-0496">Mitochondrion</keyword>
<reference evidence="11 12" key="1">
    <citation type="submission" date="2018-06" db="EMBL/GenBank/DDBJ databases">
        <title>Whole genome sequencing of Candida tropicalis (genome annotated by CSBL at Korea University).</title>
        <authorList>
            <person name="Ahn J."/>
        </authorList>
    </citation>
    <scope>NUCLEOTIDE SEQUENCE [LARGE SCALE GENOMIC DNA]</scope>
    <source>
        <strain evidence="11 12">ATCC 20962</strain>
    </source>
</reference>
<protein>
    <submittedName>
        <fullName evidence="11">Mitochondrial distribution and morphology protein 32</fullName>
    </submittedName>
</protein>
<dbReference type="OrthoDB" id="17678at2759"/>
<name>A0A367YJK3_9ASCO</name>
<dbReference type="EMBL" id="QLNQ01000018">
    <property type="protein sequence ID" value="RCK65937.1"/>
    <property type="molecule type" value="Genomic_DNA"/>
</dbReference>
<evidence type="ECO:0000256" key="10">
    <source>
        <dbReference type="SAM" id="Phobius"/>
    </source>
</evidence>
<sequence length="630" mass="71366">MINRSLATVSPAITKTLTHHALLSSPHLAPISLLSTHRLISRRLLFNQCTPHQQQLTLPRCFSTSTRALKQQNQPKPPSKKRNELIPLVTKATLLSQANSKLSRLLVHIKWPLLRNTNTTSKWDMVSAFISWLVMGNILWVILGTTTFGLVLMYSLHYLDNLVEKFTDKGTKNKNDESDKKSNNVLGYLIGSIISFGLGVNLIFEKGATLPEFKDGKLRFKNLTVVSKENNDKNIQFKGKVEALDITLSFNKWYEGNGLIYDLELFGLNGKLYKLATPQETTRSTKKSYRLNENIHYQFDLDNDVEEITTTVTAPANTIPIIDDNYTFDHVKIYDSYLEIYEDQEAETPMKINIFSCDLPKLRGDKVVLDFFNANNASGAINDSMFTIHKRQNLDPESSQDKLIRFKLDAIDLGEINKSNPNLKFNWIINGKAEITADITLPENQQDDLNESISELIGKVYNNLFHPKRADHTDGDSSEDSLLKDAIAAIYHTFRKPEEEEEDKPAENSYVMVNVKMKLHDLKATLPQVLPSANDGVPFISLTDLRSLISFINTENQKPITVKSTVIEKITDLSNIQHLGQTKMFDYIIGDVYEELSYLVRDDARRIINEKSWSNSVATQLLILGLGAIV</sequence>
<comment type="function">
    <text evidence="9">Involved in the organization of the mitochondrial membranes and the global structure of the mitochondria. Also required for mitochondrial distribution and mobility as well as for the maintenance of mitochondrial DNA nucleoids structures.</text>
</comment>
<evidence type="ECO:0000313" key="12">
    <source>
        <dbReference type="Proteomes" id="UP000253472"/>
    </source>
</evidence>
<dbReference type="Proteomes" id="UP000253472">
    <property type="component" value="Unassembled WGS sequence"/>
</dbReference>